<comment type="caution">
    <text evidence="1">The sequence shown here is derived from an EMBL/GenBank/DDBJ whole genome shotgun (WGS) entry which is preliminary data.</text>
</comment>
<dbReference type="Proteomes" id="UP000289340">
    <property type="component" value="Chromosome 8"/>
</dbReference>
<evidence type="ECO:0000313" key="1">
    <source>
        <dbReference type="EMBL" id="RZC00525.1"/>
    </source>
</evidence>
<sequence length="54" mass="6174">MEKGSIIIETVVLIHEKIFNLLTVYVWACHVMSQRSILMPLLASTFDNTCMAYV</sequence>
<accession>A0A445JQ25</accession>
<name>A0A445JQ25_GLYSO</name>
<keyword evidence="2" id="KW-1185">Reference proteome</keyword>
<gene>
    <name evidence="1" type="ORF">D0Y65_022726</name>
</gene>
<dbReference type="AlphaFoldDB" id="A0A445JQ25"/>
<dbReference type="EMBL" id="QZWG01000008">
    <property type="protein sequence ID" value="RZC00525.1"/>
    <property type="molecule type" value="Genomic_DNA"/>
</dbReference>
<reference evidence="1 2" key="1">
    <citation type="submission" date="2018-09" db="EMBL/GenBank/DDBJ databases">
        <title>A high-quality reference genome of wild soybean provides a powerful tool to mine soybean genomes.</title>
        <authorList>
            <person name="Xie M."/>
            <person name="Chung C.Y.L."/>
            <person name="Li M.-W."/>
            <person name="Wong F.-L."/>
            <person name="Chan T.-F."/>
            <person name="Lam H.-M."/>
        </authorList>
    </citation>
    <scope>NUCLEOTIDE SEQUENCE [LARGE SCALE GENOMIC DNA]</scope>
    <source>
        <strain evidence="2">cv. W05</strain>
        <tissue evidence="1">Hypocotyl of etiolated seedlings</tissue>
    </source>
</reference>
<protein>
    <submittedName>
        <fullName evidence="1">Uncharacterized protein</fullName>
    </submittedName>
</protein>
<evidence type="ECO:0000313" key="2">
    <source>
        <dbReference type="Proteomes" id="UP000289340"/>
    </source>
</evidence>
<proteinExistence type="predicted"/>
<organism evidence="1 2">
    <name type="scientific">Glycine soja</name>
    <name type="common">Wild soybean</name>
    <dbReference type="NCBI Taxonomy" id="3848"/>
    <lineage>
        <taxon>Eukaryota</taxon>
        <taxon>Viridiplantae</taxon>
        <taxon>Streptophyta</taxon>
        <taxon>Embryophyta</taxon>
        <taxon>Tracheophyta</taxon>
        <taxon>Spermatophyta</taxon>
        <taxon>Magnoliopsida</taxon>
        <taxon>eudicotyledons</taxon>
        <taxon>Gunneridae</taxon>
        <taxon>Pentapetalae</taxon>
        <taxon>rosids</taxon>
        <taxon>fabids</taxon>
        <taxon>Fabales</taxon>
        <taxon>Fabaceae</taxon>
        <taxon>Papilionoideae</taxon>
        <taxon>50 kb inversion clade</taxon>
        <taxon>NPAAA clade</taxon>
        <taxon>indigoferoid/millettioid clade</taxon>
        <taxon>Phaseoleae</taxon>
        <taxon>Glycine</taxon>
        <taxon>Glycine subgen. Soja</taxon>
    </lineage>
</organism>